<evidence type="ECO:0000313" key="3">
    <source>
        <dbReference type="Proteomes" id="UP000187425"/>
    </source>
</evidence>
<dbReference type="Proteomes" id="UP000187425">
    <property type="component" value="Unassembled WGS sequence"/>
</dbReference>
<protein>
    <submittedName>
        <fullName evidence="2">Glyoxalase</fullName>
    </submittedName>
</protein>
<dbReference type="InterPro" id="IPR037523">
    <property type="entry name" value="VOC_core"/>
</dbReference>
<reference evidence="2 3" key="1">
    <citation type="submission" date="2016-11" db="EMBL/GenBank/DDBJ databases">
        <title>Paenibacillus species isolates.</title>
        <authorList>
            <person name="Beno S.M."/>
        </authorList>
    </citation>
    <scope>NUCLEOTIDE SEQUENCE [LARGE SCALE GENOMIC DNA]</scope>
    <source>
        <strain evidence="2 3">FSL H7-0443</strain>
    </source>
</reference>
<accession>A0A1R0ZKT4</accession>
<gene>
    <name evidence="2" type="ORF">BSK65_07990</name>
</gene>
<name>A0A1R0ZKT4_9BACL</name>
<dbReference type="SUPFAM" id="SSF54593">
    <property type="entry name" value="Glyoxalase/Bleomycin resistance protein/Dihydroxybiphenyl dioxygenase"/>
    <property type="match status" value="1"/>
</dbReference>
<dbReference type="RefSeq" id="WP_076284006.1">
    <property type="nucleotide sequence ID" value="NZ_MPTW01000003.1"/>
</dbReference>
<dbReference type="AlphaFoldDB" id="A0A1R0ZKT4"/>
<dbReference type="EMBL" id="MPTW01000003">
    <property type="protein sequence ID" value="OME72304.1"/>
    <property type="molecule type" value="Genomic_DNA"/>
</dbReference>
<evidence type="ECO:0000313" key="2">
    <source>
        <dbReference type="EMBL" id="OME72304.1"/>
    </source>
</evidence>
<dbReference type="Gene3D" id="3.10.180.10">
    <property type="entry name" value="2,3-Dihydroxybiphenyl 1,2-Dioxygenase, domain 1"/>
    <property type="match status" value="1"/>
</dbReference>
<dbReference type="Pfam" id="PF00903">
    <property type="entry name" value="Glyoxalase"/>
    <property type="match status" value="1"/>
</dbReference>
<dbReference type="InterPro" id="IPR029068">
    <property type="entry name" value="Glyas_Bleomycin-R_OHBP_Dase"/>
</dbReference>
<comment type="caution">
    <text evidence="2">The sequence shown here is derived from an EMBL/GenBank/DDBJ whole genome shotgun (WGS) entry which is preliminary data.</text>
</comment>
<dbReference type="PROSITE" id="PS51819">
    <property type="entry name" value="VOC"/>
    <property type="match status" value="1"/>
</dbReference>
<feature type="domain" description="VOC" evidence="1">
    <location>
        <begin position="5"/>
        <end position="127"/>
    </location>
</feature>
<sequence>MSKVQFSVQVRLVSNLERSKEFYATVLSCEVNDWWAVRDEFALGFKLIQAARTEDVQPNIAGQGQITPWDTYAYVETHSELDELYEELKGKGAEFVQEPDLQEADWGNWKDFAIKDPDGYVIAFGSGKKH</sequence>
<proteinExistence type="predicted"/>
<dbReference type="InterPro" id="IPR004360">
    <property type="entry name" value="Glyas_Fos-R_dOase_dom"/>
</dbReference>
<dbReference type="OrthoDB" id="194298at2"/>
<organism evidence="2 3">
    <name type="scientific">Paenibacillus odorifer</name>
    <dbReference type="NCBI Taxonomy" id="189426"/>
    <lineage>
        <taxon>Bacteria</taxon>
        <taxon>Bacillati</taxon>
        <taxon>Bacillota</taxon>
        <taxon>Bacilli</taxon>
        <taxon>Bacillales</taxon>
        <taxon>Paenibacillaceae</taxon>
        <taxon>Paenibacillus</taxon>
    </lineage>
</organism>
<evidence type="ECO:0000259" key="1">
    <source>
        <dbReference type="PROSITE" id="PS51819"/>
    </source>
</evidence>